<evidence type="ECO:0000313" key="1">
    <source>
        <dbReference type="EMBL" id="KJQ58934.1"/>
    </source>
</evidence>
<dbReference type="EMBL" id="JYGL01000001">
    <property type="protein sequence ID" value="KJQ58934.1"/>
    <property type="molecule type" value="Genomic_DNA"/>
</dbReference>
<protein>
    <submittedName>
        <fullName evidence="1">Uncharacterized protein</fullName>
    </submittedName>
</protein>
<accession>A0AAW3H807</accession>
<dbReference type="AlphaFoldDB" id="A0AAW3H807"/>
<dbReference type="Proteomes" id="UP000033658">
    <property type="component" value="Unassembled WGS sequence"/>
</dbReference>
<sequence>MKLHLSKEINTNVPKNILSEVLKLVNQEANNKIFHYFRITHKREKIYSIEHTIPILKRSYQLNFNKDKSNCSCSSIDIVIIVDINDIYIVSLKEFNKIKK</sequence>
<organism evidence="1 2">
    <name type="scientific">Streptococcus gordonii</name>
    <dbReference type="NCBI Taxonomy" id="1302"/>
    <lineage>
        <taxon>Bacteria</taxon>
        <taxon>Bacillati</taxon>
        <taxon>Bacillota</taxon>
        <taxon>Bacilli</taxon>
        <taxon>Lactobacillales</taxon>
        <taxon>Streptococcaceae</taxon>
        <taxon>Streptococcus</taxon>
    </lineage>
</organism>
<name>A0AAW3H807_STRGN</name>
<comment type="caution">
    <text evidence="1">The sequence shown here is derived from an EMBL/GenBank/DDBJ whole genome shotgun (WGS) entry which is preliminary data.</text>
</comment>
<proteinExistence type="predicted"/>
<dbReference type="RefSeq" id="WP_045503552.1">
    <property type="nucleotide sequence ID" value="NZ_JYGL01000001.1"/>
</dbReference>
<evidence type="ECO:0000313" key="2">
    <source>
        <dbReference type="Proteomes" id="UP000033658"/>
    </source>
</evidence>
<reference evidence="1 2" key="1">
    <citation type="submission" date="2015-02" db="EMBL/GenBank/DDBJ databases">
        <title>Evolution of amylase-binding proteins of oral streptococcal species.</title>
        <authorList>
            <person name="Haase E.M."/>
        </authorList>
    </citation>
    <scope>NUCLEOTIDE SEQUENCE [LARGE SCALE GENOMIC DNA]</scope>
    <source>
        <strain evidence="1 2">G9B</strain>
    </source>
</reference>
<gene>
    <name evidence="1" type="ORF">TZ86_00779</name>
</gene>